<feature type="region of interest" description="Disordered" evidence="3">
    <location>
        <begin position="420"/>
        <end position="452"/>
    </location>
</feature>
<reference evidence="5 6" key="1">
    <citation type="submission" date="2021-08" db="EMBL/GenBank/DDBJ databases">
        <title>Collinsella faecalis sp. nov. isolated from swine faeces.</title>
        <authorList>
            <person name="Oh B.S."/>
            <person name="Lee J.H."/>
        </authorList>
    </citation>
    <scope>NUCLEOTIDE SEQUENCE [LARGE SCALE GENOMIC DNA]</scope>
    <source>
        <strain evidence="5 6">AGMB00827</strain>
    </source>
</reference>
<feature type="compositionally biased region" description="Low complexity" evidence="3">
    <location>
        <begin position="240"/>
        <end position="251"/>
    </location>
</feature>
<dbReference type="EMBL" id="JAIMFO010000007">
    <property type="protein sequence ID" value="MBY4798071.1"/>
    <property type="molecule type" value="Genomic_DNA"/>
</dbReference>
<evidence type="ECO:0000256" key="4">
    <source>
        <dbReference type="SAM" id="Phobius"/>
    </source>
</evidence>
<gene>
    <name evidence="5" type="ORF">K6V98_06900</name>
</gene>
<dbReference type="SMART" id="SM00028">
    <property type="entry name" value="TPR"/>
    <property type="match status" value="4"/>
</dbReference>
<dbReference type="Pfam" id="PF13432">
    <property type="entry name" value="TPR_16"/>
    <property type="match status" value="3"/>
</dbReference>
<feature type="region of interest" description="Disordered" evidence="3">
    <location>
        <begin position="228"/>
        <end position="256"/>
    </location>
</feature>
<evidence type="ECO:0000256" key="2">
    <source>
        <dbReference type="ARBA" id="ARBA00022803"/>
    </source>
</evidence>
<keyword evidence="2" id="KW-0802">TPR repeat</keyword>
<keyword evidence="4" id="KW-1133">Transmembrane helix</keyword>
<feature type="compositionally biased region" description="Low complexity" evidence="3">
    <location>
        <begin position="423"/>
        <end position="452"/>
    </location>
</feature>
<evidence type="ECO:0000313" key="5">
    <source>
        <dbReference type="EMBL" id="MBY4798071.1"/>
    </source>
</evidence>
<sequence length="452" mass="46847">MNADILNQARAAYRAGDFAGAAQMFSAAKEPGEQAGEADHLRGNSLMRLGRFDEAARAYGEALSDTAYGKSGALLTNQGKAYAAAGDLEAARTSFTRALRDTSYPTPYKAQIGLGEVLLQMGDATEAGVAFRQAAIDSSNPAPAAALASLGSCFILLGRPADAVESFRAASDFAGPVDDARAFSAGLGQAYAAMGKASEAVDAFNRATADGIYRLTPEQQRALEGAKEALASRRPMSTQPGPGVDPLDPLGQSGAFMPDPSDTGFFTLTESEMLQQDRQDQKVRRRRRHTGLKIFLALILILLLAAGGVAFAFTRGFGIPSQQETLTHLFNAVTDGTDTDPYLATGLTEDARGVIVSTVPVGATPVIEGMDQSMTQSTATVNVTLSKGGTQTYEVGFVRQGLGWVISNITIHFGSSDVVASPSGTAKDTTGAATGTTGSATDTGSAGSSDAE</sequence>
<dbReference type="InterPro" id="IPR051012">
    <property type="entry name" value="CellSynth/LPSAsmb/PSIAsmb"/>
</dbReference>
<dbReference type="PANTHER" id="PTHR45586">
    <property type="entry name" value="TPR REPEAT-CONTAINING PROTEIN PA4667"/>
    <property type="match status" value="1"/>
</dbReference>
<evidence type="ECO:0000313" key="6">
    <source>
        <dbReference type="Proteomes" id="UP000700908"/>
    </source>
</evidence>
<keyword evidence="1" id="KW-0677">Repeat</keyword>
<keyword evidence="6" id="KW-1185">Reference proteome</keyword>
<dbReference type="Proteomes" id="UP000700908">
    <property type="component" value="Unassembled WGS sequence"/>
</dbReference>
<keyword evidence="4" id="KW-0472">Membrane</keyword>
<feature type="transmembrane region" description="Helical" evidence="4">
    <location>
        <begin position="294"/>
        <end position="313"/>
    </location>
</feature>
<dbReference type="PANTHER" id="PTHR45586:SF1">
    <property type="entry name" value="LIPOPOLYSACCHARIDE ASSEMBLY PROTEIN B"/>
    <property type="match status" value="1"/>
</dbReference>
<dbReference type="SUPFAM" id="SSF48452">
    <property type="entry name" value="TPR-like"/>
    <property type="match status" value="1"/>
</dbReference>
<evidence type="ECO:0000256" key="3">
    <source>
        <dbReference type="SAM" id="MobiDB-lite"/>
    </source>
</evidence>
<name>A0ABS7ML22_9ACTN</name>
<evidence type="ECO:0000256" key="1">
    <source>
        <dbReference type="ARBA" id="ARBA00022737"/>
    </source>
</evidence>
<comment type="caution">
    <text evidence="5">The sequence shown here is derived from an EMBL/GenBank/DDBJ whole genome shotgun (WGS) entry which is preliminary data.</text>
</comment>
<organism evidence="5 6">
    <name type="scientific">Collinsella ureilytica</name>
    <dbReference type="NCBI Taxonomy" id="2869515"/>
    <lineage>
        <taxon>Bacteria</taxon>
        <taxon>Bacillati</taxon>
        <taxon>Actinomycetota</taxon>
        <taxon>Coriobacteriia</taxon>
        <taxon>Coriobacteriales</taxon>
        <taxon>Coriobacteriaceae</taxon>
        <taxon>Collinsella</taxon>
    </lineage>
</organism>
<dbReference type="InterPro" id="IPR019734">
    <property type="entry name" value="TPR_rpt"/>
</dbReference>
<dbReference type="Gene3D" id="1.25.40.10">
    <property type="entry name" value="Tetratricopeptide repeat domain"/>
    <property type="match status" value="1"/>
</dbReference>
<proteinExistence type="predicted"/>
<protein>
    <submittedName>
        <fullName evidence="5">Tetratricopeptide repeat protein</fullName>
    </submittedName>
</protein>
<accession>A0ABS7ML22</accession>
<dbReference type="InterPro" id="IPR011990">
    <property type="entry name" value="TPR-like_helical_dom_sf"/>
</dbReference>
<dbReference type="RefSeq" id="WP_222199776.1">
    <property type="nucleotide sequence ID" value="NZ_JAIMFO010000007.1"/>
</dbReference>
<keyword evidence="4" id="KW-0812">Transmembrane</keyword>